<evidence type="ECO:0000313" key="2">
    <source>
        <dbReference type="EMBL" id="RFC64081.1"/>
    </source>
</evidence>
<accession>A0A371X4C0</accession>
<evidence type="ECO:0000256" key="1">
    <source>
        <dbReference type="SAM" id="SignalP"/>
    </source>
</evidence>
<name>A0A371X4C0_9HYPH</name>
<dbReference type="Proteomes" id="UP000264310">
    <property type="component" value="Unassembled WGS sequence"/>
</dbReference>
<proteinExistence type="predicted"/>
<evidence type="ECO:0000313" key="3">
    <source>
        <dbReference type="Proteomes" id="UP000264310"/>
    </source>
</evidence>
<dbReference type="AlphaFoldDB" id="A0A371X4C0"/>
<organism evidence="2 3">
    <name type="scientific">Fulvimarina endophytica</name>
    <dbReference type="NCBI Taxonomy" id="2293836"/>
    <lineage>
        <taxon>Bacteria</taxon>
        <taxon>Pseudomonadati</taxon>
        <taxon>Pseudomonadota</taxon>
        <taxon>Alphaproteobacteria</taxon>
        <taxon>Hyphomicrobiales</taxon>
        <taxon>Aurantimonadaceae</taxon>
        <taxon>Fulvimarina</taxon>
    </lineage>
</organism>
<dbReference type="RefSeq" id="WP_116682500.1">
    <property type="nucleotide sequence ID" value="NZ_QURL01000003.1"/>
</dbReference>
<feature type="chain" id="PRO_5016646914" evidence="1">
    <location>
        <begin position="30"/>
        <end position="204"/>
    </location>
</feature>
<feature type="signal peptide" evidence="1">
    <location>
        <begin position="1"/>
        <end position="29"/>
    </location>
</feature>
<keyword evidence="2" id="KW-0966">Cell projection</keyword>
<dbReference type="InterPro" id="IPR038076">
    <property type="entry name" value="MgtE_N_sf"/>
</dbReference>
<keyword evidence="2" id="KW-0282">Flagellum</keyword>
<comment type="caution">
    <text evidence="2">The sequence shown here is derived from an EMBL/GenBank/DDBJ whole genome shotgun (WGS) entry which is preliminary data.</text>
</comment>
<sequence length="204" mass="21805">MTGRSSLRFLHALALGVTALALSAGTALAAGAAAPKAPPPIPPQEVRIVDEGTGEPKVDEKPLSEVENYCLNIADKAQDARHALQTKELKSLESQIGEKITELETRRAEYQKWTEERKAFLEDASSVVVDIYSSMKADAAAPQLAQLGHENAAMILVRLKPRQASSVLSEMSPEDAAAIAKLIVEKTSNDTKTEDATTVAQGQS</sequence>
<dbReference type="SUPFAM" id="SSF158791">
    <property type="entry name" value="MgtE N-terminal domain-like"/>
    <property type="match status" value="1"/>
</dbReference>
<keyword evidence="2" id="KW-0969">Cilium</keyword>
<protein>
    <submittedName>
        <fullName evidence="2">Flagellar protein</fullName>
    </submittedName>
</protein>
<dbReference type="Gene3D" id="1.25.60.10">
    <property type="entry name" value="MgtE N-terminal domain-like"/>
    <property type="match status" value="1"/>
</dbReference>
<keyword evidence="3" id="KW-1185">Reference proteome</keyword>
<dbReference type="OrthoDB" id="9810610at2"/>
<keyword evidence="1" id="KW-0732">Signal</keyword>
<reference evidence="2 3" key="1">
    <citation type="submission" date="2018-08" db="EMBL/GenBank/DDBJ databases">
        <title>Fulvimarina sp. 85, whole genome shotgun sequence.</title>
        <authorList>
            <person name="Tuo L."/>
        </authorList>
    </citation>
    <scope>NUCLEOTIDE SEQUENCE [LARGE SCALE GENOMIC DNA]</scope>
    <source>
        <strain evidence="2 3">85</strain>
    </source>
</reference>
<gene>
    <name evidence="2" type="ORF">DYI37_06880</name>
</gene>
<dbReference type="EMBL" id="QURL01000003">
    <property type="protein sequence ID" value="RFC64081.1"/>
    <property type="molecule type" value="Genomic_DNA"/>
</dbReference>